<gene>
    <name evidence="2" type="ORF">FYK55_16025</name>
</gene>
<dbReference type="Gene3D" id="1.25.40.10">
    <property type="entry name" value="Tetratricopeptide repeat domain"/>
    <property type="match status" value="1"/>
</dbReference>
<dbReference type="Gene3D" id="3.90.1010.20">
    <property type="match status" value="1"/>
</dbReference>
<organism evidence="2 3">
    <name type="scientific">Roseiconus nitratireducens</name>
    <dbReference type="NCBI Taxonomy" id="2605748"/>
    <lineage>
        <taxon>Bacteria</taxon>
        <taxon>Pseudomonadati</taxon>
        <taxon>Planctomycetota</taxon>
        <taxon>Planctomycetia</taxon>
        <taxon>Pirellulales</taxon>
        <taxon>Pirellulaceae</taxon>
        <taxon>Roseiconus</taxon>
    </lineage>
</organism>
<evidence type="ECO:0000313" key="3">
    <source>
        <dbReference type="Proteomes" id="UP000324479"/>
    </source>
</evidence>
<dbReference type="AlphaFoldDB" id="A0A5M6D2L4"/>
<evidence type="ECO:0000313" key="2">
    <source>
        <dbReference type="EMBL" id="KAA5541734.1"/>
    </source>
</evidence>
<protein>
    <submittedName>
        <fullName evidence="2">FMN-binding protein</fullName>
    </submittedName>
</protein>
<reference evidence="2 3" key="1">
    <citation type="submission" date="2019-08" db="EMBL/GenBank/DDBJ databases">
        <authorList>
            <person name="Dhanesh K."/>
            <person name="Kumar G."/>
            <person name="Sasikala C."/>
            <person name="Venkata Ramana C."/>
        </authorList>
    </citation>
    <scope>NUCLEOTIDE SEQUENCE [LARGE SCALE GENOMIC DNA]</scope>
    <source>
        <strain evidence="2 3">JC645</strain>
    </source>
</reference>
<dbReference type="GO" id="GO:0010181">
    <property type="term" value="F:FMN binding"/>
    <property type="evidence" value="ECO:0007669"/>
    <property type="project" value="InterPro"/>
</dbReference>
<dbReference type="Pfam" id="PF04205">
    <property type="entry name" value="FMN_bind"/>
    <property type="match status" value="1"/>
</dbReference>
<dbReference type="Pfam" id="PF13432">
    <property type="entry name" value="TPR_16"/>
    <property type="match status" value="1"/>
</dbReference>
<proteinExistence type="predicted"/>
<dbReference type="InterPro" id="IPR011990">
    <property type="entry name" value="TPR-like_helical_dom_sf"/>
</dbReference>
<dbReference type="RefSeq" id="WP_161604546.1">
    <property type="nucleotide sequence ID" value="NZ_VWOX01000009.1"/>
</dbReference>
<name>A0A5M6D2L4_9BACT</name>
<comment type="caution">
    <text evidence="2">The sequence shown here is derived from an EMBL/GenBank/DDBJ whole genome shotgun (WGS) entry which is preliminary data.</text>
</comment>
<keyword evidence="3" id="KW-1185">Reference proteome</keyword>
<dbReference type="SUPFAM" id="SSF81901">
    <property type="entry name" value="HCP-like"/>
    <property type="match status" value="1"/>
</dbReference>
<dbReference type="GO" id="GO:0016020">
    <property type="term" value="C:membrane"/>
    <property type="evidence" value="ECO:0007669"/>
    <property type="project" value="InterPro"/>
</dbReference>
<accession>A0A5M6D2L4</accession>
<dbReference type="SMART" id="SM00900">
    <property type="entry name" value="FMN_bind"/>
    <property type="match status" value="1"/>
</dbReference>
<dbReference type="Proteomes" id="UP000324479">
    <property type="component" value="Unassembled WGS sequence"/>
</dbReference>
<dbReference type="EMBL" id="VWOX01000009">
    <property type="protein sequence ID" value="KAA5541734.1"/>
    <property type="molecule type" value="Genomic_DNA"/>
</dbReference>
<dbReference type="InterPro" id="IPR007329">
    <property type="entry name" value="FMN-bd"/>
</dbReference>
<sequence length="438" mass="48709">MSSTSRPIPAFGYSRLVPFLVALLLGFAPGIGYSQDQVEFLNGTTIEGKVQSIRKTDREFDFETTVGDRTLKRTYPFAKVHAVILKGKRYELTPKQAGDSAASQTADRRSESEIKAVIEAAGETPPEWFESTDLDYPKSLDLSWPLRPPTKEWESHKNMGQYIWSVINENPGRWHSGIKLVHHVLSLHQDDPVLLRRDMESLGNLYFTLLQDYARAAFWFQKAKPDPGSRESIRLAECYWRLGNRPMALKLTRGRSLPLAAIKLLGEMGELDRAVRLAEAFGRTSQSNQALLLAGDALRQAGRAEEAITIYQRVVDNQDFRNKEYENRMKSRARDSIEAIRLFDQVDLATLADGKYTGNAIGYNGKLDVAVQVGGGKIRSVRVTSHSEKQFYAALTDTPNQIVQTQSLTEVDATSGATVTSQAIVNATAKAVAGTPVE</sequence>
<evidence type="ECO:0000259" key="1">
    <source>
        <dbReference type="SMART" id="SM00900"/>
    </source>
</evidence>
<feature type="domain" description="FMN-binding" evidence="1">
    <location>
        <begin position="362"/>
        <end position="435"/>
    </location>
</feature>